<keyword evidence="1" id="KW-0812">Transmembrane</keyword>
<keyword evidence="3" id="KW-1185">Reference proteome</keyword>
<name>A0AAV7E5Z7_ARIFI</name>
<sequence>MPLYPNADYCGSNNSKNKGIYIDVSLDFLQSFLISVLSIVAMVYFFVSLDDFVALLAYDSKDSAQCKEKISSVNRGCPHGDEVPIRPVAFGSHAKVVYLWNTASSILPP</sequence>
<evidence type="ECO:0000256" key="1">
    <source>
        <dbReference type="SAM" id="Phobius"/>
    </source>
</evidence>
<proteinExistence type="predicted"/>
<keyword evidence="1" id="KW-0472">Membrane</keyword>
<dbReference type="AlphaFoldDB" id="A0AAV7E5Z7"/>
<dbReference type="EMBL" id="JAINDJ010000006">
    <property type="protein sequence ID" value="KAG9443236.1"/>
    <property type="molecule type" value="Genomic_DNA"/>
</dbReference>
<keyword evidence="1" id="KW-1133">Transmembrane helix</keyword>
<comment type="caution">
    <text evidence="2">The sequence shown here is derived from an EMBL/GenBank/DDBJ whole genome shotgun (WGS) entry which is preliminary data.</text>
</comment>
<evidence type="ECO:0000313" key="3">
    <source>
        <dbReference type="Proteomes" id="UP000825729"/>
    </source>
</evidence>
<organism evidence="2 3">
    <name type="scientific">Aristolochia fimbriata</name>
    <name type="common">White veined hardy Dutchman's pipe vine</name>
    <dbReference type="NCBI Taxonomy" id="158543"/>
    <lineage>
        <taxon>Eukaryota</taxon>
        <taxon>Viridiplantae</taxon>
        <taxon>Streptophyta</taxon>
        <taxon>Embryophyta</taxon>
        <taxon>Tracheophyta</taxon>
        <taxon>Spermatophyta</taxon>
        <taxon>Magnoliopsida</taxon>
        <taxon>Magnoliidae</taxon>
        <taxon>Piperales</taxon>
        <taxon>Aristolochiaceae</taxon>
        <taxon>Aristolochia</taxon>
    </lineage>
</organism>
<protein>
    <submittedName>
        <fullName evidence="2">Uncharacterized protein</fullName>
    </submittedName>
</protein>
<gene>
    <name evidence="2" type="ORF">H6P81_014576</name>
</gene>
<accession>A0AAV7E5Z7</accession>
<evidence type="ECO:0000313" key="2">
    <source>
        <dbReference type="EMBL" id="KAG9443236.1"/>
    </source>
</evidence>
<dbReference type="Proteomes" id="UP000825729">
    <property type="component" value="Unassembled WGS sequence"/>
</dbReference>
<reference evidence="2 3" key="1">
    <citation type="submission" date="2021-07" db="EMBL/GenBank/DDBJ databases">
        <title>The Aristolochia fimbriata genome: insights into angiosperm evolution, floral development and chemical biosynthesis.</title>
        <authorList>
            <person name="Jiao Y."/>
        </authorList>
    </citation>
    <scope>NUCLEOTIDE SEQUENCE [LARGE SCALE GENOMIC DNA]</scope>
    <source>
        <strain evidence="2">IBCAS-2021</strain>
        <tissue evidence="2">Leaf</tissue>
    </source>
</reference>
<feature type="transmembrane region" description="Helical" evidence="1">
    <location>
        <begin position="28"/>
        <end position="47"/>
    </location>
</feature>